<dbReference type="WBParaSite" id="ALUE_0000209901-mRNA-1">
    <property type="protein sequence ID" value="ALUE_0000209901-mRNA-1"/>
    <property type="gene ID" value="ALUE_0000209901"/>
</dbReference>
<dbReference type="GO" id="GO:0000287">
    <property type="term" value="F:magnesium ion binding"/>
    <property type="evidence" value="ECO:0007669"/>
    <property type="project" value="InterPro"/>
</dbReference>
<feature type="domain" description="Pyruvate kinase barrel" evidence="1">
    <location>
        <begin position="14"/>
        <end position="47"/>
    </location>
</feature>
<organism evidence="2 3">
    <name type="scientific">Ascaris lumbricoides</name>
    <name type="common">Giant roundworm</name>
    <dbReference type="NCBI Taxonomy" id="6252"/>
    <lineage>
        <taxon>Eukaryota</taxon>
        <taxon>Metazoa</taxon>
        <taxon>Ecdysozoa</taxon>
        <taxon>Nematoda</taxon>
        <taxon>Chromadorea</taxon>
        <taxon>Rhabditida</taxon>
        <taxon>Spirurina</taxon>
        <taxon>Ascaridomorpha</taxon>
        <taxon>Ascaridoidea</taxon>
        <taxon>Ascarididae</taxon>
        <taxon>Ascaris</taxon>
    </lineage>
</organism>
<reference evidence="3" key="1">
    <citation type="submission" date="2017-02" db="UniProtKB">
        <authorList>
            <consortium name="WormBaseParasite"/>
        </authorList>
    </citation>
    <scope>IDENTIFICATION</scope>
</reference>
<protein>
    <submittedName>
        <fullName evidence="3">PK domain-containing protein</fullName>
    </submittedName>
</protein>
<dbReference type="AlphaFoldDB" id="A0A0M3HKQ4"/>
<accession>A0A0M3HKQ4</accession>
<name>A0A0M3HKQ4_ASCLU</name>
<dbReference type="GO" id="GO:0030955">
    <property type="term" value="F:potassium ion binding"/>
    <property type="evidence" value="ECO:0007669"/>
    <property type="project" value="InterPro"/>
</dbReference>
<keyword evidence="2" id="KW-1185">Reference proteome</keyword>
<dbReference type="InterPro" id="IPR015793">
    <property type="entry name" value="Pyrv_Knase_brl"/>
</dbReference>
<evidence type="ECO:0000313" key="3">
    <source>
        <dbReference type="WBParaSite" id="ALUE_0000209901-mRNA-1"/>
    </source>
</evidence>
<evidence type="ECO:0000259" key="1">
    <source>
        <dbReference type="Pfam" id="PF00224"/>
    </source>
</evidence>
<dbReference type="Proteomes" id="UP000036681">
    <property type="component" value="Unplaced"/>
</dbReference>
<dbReference type="InterPro" id="IPR040442">
    <property type="entry name" value="Pyrv_kinase-like_dom_sf"/>
</dbReference>
<dbReference type="Gene3D" id="3.20.20.60">
    <property type="entry name" value="Phosphoenolpyruvate-binding domains"/>
    <property type="match status" value="1"/>
</dbReference>
<dbReference type="InterPro" id="IPR015813">
    <property type="entry name" value="Pyrv/PenolPyrv_kinase-like_dom"/>
</dbReference>
<dbReference type="SUPFAM" id="SSF51621">
    <property type="entry name" value="Phosphoenolpyruvate/pyruvate domain"/>
    <property type="match status" value="1"/>
</dbReference>
<dbReference type="Pfam" id="PF00224">
    <property type="entry name" value="PK"/>
    <property type="match status" value="1"/>
</dbReference>
<proteinExistence type="predicted"/>
<sequence>MLIAQDMPWSDDCPASHDVETLKQMITTGMNIARLNFSHGSYEVNKQVAL</sequence>
<evidence type="ECO:0000313" key="2">
    <source>
        <dbReference type="Proteomes" id="UP000036681"/>
    </source>
</evidence>
<dbReference type="GO" id="GO:0004743">
    <property type="term" value="F:pyruvate kinase activity"/>
    <property type="evidence" value="ECO:0007669"/>
    <property type="project" value="InterPro"/>
</dbReference>